<dbReference type="PIRSF" id="PIRSF006468">
    <property type="entry name" value="BCAT1"/>
    <property type="match status" value="1"/>
</dbReference>
<dbReference type="SUPFAM" id="SSF56752">
    <property type="entry name" value="D-aminoacid aminotransferase-like PLP-dependent enzymes"/>
    <property type="match status" value="1"/>
</dbReference>
<dbReference type="InterPro" id="IPR043132">
    <property type="entry name" value="BCAT-like_C"/>
</dbReference>
<keyword evidence="3 9" id="KW-0032">Aminotransferase</keyword>
<keyword evidence="4" id="KW-0028">Amino-acid biosynthesis</keyword>
<dbReference type="EC" id="2.6.1.42" evidence="9"/>
<evidence type="ECO:0000256" key="8">
    <source>
        <dbReference type="PIRSR" id="PIRSR006468-1"/>
    </source>
</evidence>
<keyword evidence="7" id="KW-0100">Branched-chain amino acid biosynthesis</keyword>
<evidence type="ECO:0000256" key="7">
    <source>
        <dbReference type="ARBA" id="ARBA00023304"/>
    </source>
</evidence>
<dbReference type="PANTHER" id="PTHR11825:SF44">
    <property type="entry name" value="BRANCHED-CHAIN-AMINO-ACID AMINOTRANSFERASE"/>
    <property type="match status" value="1"/>
</dbReference>
<comment type="cofactor">
    <cofactor evidence="1">
        <name>pyridoxal 5'-phosphate</name>
        <dbReference type="ChEBI" id="CHEBI:597326"/>
    </cofactor>
</comment>
<feature type="modified residue" description="N6-(pyridoxal phosphate)lysine" evidence="8">
    <location>
        <position position="225"/>
    </location>
</feature>
<name>U5KML2_9TRYP</name>
<evidence type="ECO:0000313" key="9">
    <source>
        <dbReference type="EMBL" id="AGT02808.1"/>
    </source>
</evidence>
<evidence type="ECO:0000256" key="1">
    <source>
        <dbReference type="ARBA" id="ARBA00001933"/>
    </source>
</evidence>
<evidence type="ECO:0000256" key="6">
    <source>
        <dbReference type="ARBA" id="ARBA00022898"/>
    </source>
</evidence>
<dbReference type="Gene3D" id="3.30.470.10">
    <property type="match status" value="1"/>
</dbReference>
<sequence length="394" mass="43187">MSAPVASFKAADIVKKLNPNPPPLPSLVGVPFGTIPSANMFVVDYKDGAWGTPEIIPFQNFSLSPLTNALHYSLTCFEGMKAYADIEDVDKVAKGETLSEHRVRLFRPDKNIARLRNSMARLCFPDFDGEEFLKCLEEYVKVESAYVPKQYGYSLYLRPTALAMDETLNVTPAKWVRLFIVATPVGPLYAPPAGSDPKVFQVFPVSLLVEEKAKRAWPGGTGGCKLGANYAGPILVQEEAHKKGYNQVLWLGANQEVQEVGAMNFICVWKTKEGEVELATAPLDGSVLPGVTRDSILQLVRGWGEVKVTEKVYYVSDMIEAIEEGRMIECFGCGTAAIVTPVKLLAYKDKEYAVPAPADESTSIARRCLKTILDIQTGTTAHEWSKLLVSSPSA</sequence>
<protein>
    <submittedName>
        <fullName evidence="9">Branched-chain-amino-acid transaminase</fullName>
        <ecNumber evidence="9">2.6.1.42</ecNumber>
    </submittedName>
</protein>
<dbReference type="FunFam" id="3.20.10.10:FF:000004">
    <property type="entry name" value="Branched-chain-amino-acid aminotransferase"/>
    <property type="match status" value="1"/>
</dbReference>
<dbReference type="InterPro" id="IPR005786">
    <property type="entry name" value="B_amino_transII"/>
</dbReference>
<dbReference type="AlphaFoldDB" id="U5KML2"/>
<dbReference type="Pfam" id="PF01063">
    <property type="entry name" value="Aminotran_4"/>
    <property type="match status" value="1"/>
</dbReference>
<accession>U5KML2</accession>
<evidence type="ECO:0000256" key="4">
    <source>
        <dbReference type="ARBA" id="ARBA00022605"/>
    </source>
</evidence>
<comment type="similarity">
    <text evidence="2">Belongs to the class-IV pyridoxal-phosphate-dependent aminotransferase family.</text>
</comment>
<organism evidence="9">
    <name type="scientific">Angomonas desouzai</name>
    <dbReference type="NCBI Taxonomy" id="59800"/>
    <lineage>
        <taxon>Eukaryota</taxon>
        <taxon>Discoba</taxon>
        <taxon>Euglenozoa</taxon>
        <taxon>Kinetoplastea</taxon>
        <taxon>Metakinetoplastina</taxon>
        <taxon>Trypanosomatida</taxon>
        <taxon>Trypanosomatidae</taxon>
        <taxon>Strigomonadinae</taxon>
        <taxon>Angomonas</taxon>
    </lineage>
</organism>
<dbReference type="EMBL" id="KC584080">
    <property type="protein sequence ID" value="AGT02808.1"/>
    <property type="molecule type" value="Genomic_DNA"/>
</dbReference>
<dbReference type="CDD" id="cd01557">
    <property type="entry name" value="BCAT_beta_family"/>
    <property type="match status" value="1"/>
</dbReference>
<dbReference type="GO" id="GO:0004084">
    <property type="term" value="F:branched-chain-amino-acid transaminase activity"/>
    <property type="evidence" value="ECO:0007669"/>
    <property type="project" value="UniProtKB-EC"/>
</dbReference>
<proteinExistence type="inferred from homology"/>
<reference evidence="9" key="1">
    <citation type="submission" date="2013-02" db="EMBL/GenBank/DDBJ databases">
        <title>Genomic Cooperation Between Trypanosomatids and Their Bacterial Endosymbionts in the Synthesis of Essential Amino Acids Heavily Influenced by Multiple Lateral Gene Transfer Events.</title>
        <authorList>
            <person name="Alves J.M.P."/>
            <person name="Klein C."/>
            <person name="Maia da Silva F."/>
            <person name="Costa Martins A.G."/>
            <person name="Serrano M.G."/>
            <person name="Buck G.A."/>
            <person name="Vasconcelos A.T.R."/>
            <person name="France-Sagot M."/>
            <person name="Teixeira M.M.G."/>
            <person name="Motta M.C.M."/>
            <person name="Camargo E.P."/>
        </authorList>
    </citation>
    <scope>NUCLEOTIDE SEQUENCE</scope>
</reference>
<dbReference type="GO" id="GO:0008652">
    <property type="term" value="P:amino acid biosynthetic process"/>
    <property type="evidence" value="ECO:0007669"/>
    <property type="project" value="UniProtKB-KW"/>
</dbReference>
<keyword evidence="5 9" id="KW-0808">Transferase</keyword>
<keyword evidence="6" id="KW-0663">Pyridoxal phosphate</keyword>
<dbReference type="InterPro" id="IPR033939">
    <property type="entry name" value="BCAT_family"/>
</dbReference>
<dbReference type="InterPro" id="IPR036038">
    <property type="entry name" value="Aminotransferase-like"/>
</dbReference>
<evidence type="ECO:0000256" key="5">
    <source>
        <dbReference type="ARBA" id="ARBA00022679"/>
    </source>
</evidence>
<dbReference type="Gene3D" id="3.20.10.10">
    <property type="entry name" value="D-amino Acid Aminotransferase, subunit A, domain 2"/>
    <property type="match status" value="1"/>
</dbReference>
<dbReference type="GO" id="GO:0009082">
    <property type="term" value="P:branched-chain amino acid biosynthetic process"/>
    <property type="evidence" value="ECO:0007669"/>
    <property type="project" value="UniProtKB-KW"/>
</dbReference>
<evidence type="ECO:0000256" key="2">
    <source>
        <dbReference type="ARBA" id="ARBA00009320"/>
    </source>
</evidence>
<dbReference type="PANTHER" id="PTHR11825">
    <property type="entry name" value="SUBGROUP IIII AMINOTRANSFERASE"/>
    <property type="match status" value="1"/>
</dbReference>
<dbReference type="InterPro" id="IPR043131">
    <property type="entry name" value="BCAT-like_N"/>
</dbReference>
<dbReference type="InterPro" id="IPR001544">
    <property type="entry name" value="Aminotrans_IV"/>
</dbReference>
<evidence type="ECO:0000256" key="3">
    <source>
        <dbReference type="ARBA" id="ARBA00022576"/>
    </source>
</evidence>